<evidence type="ECO:0000256" key="8">
    <source>
        <dbReference type="RuleBase" id="RU004324"/>
    </source>
</evidence>
<dbReference type="GO" id="GO:0006164">
    <property type="term" value="P:purine nucleotide biosynthetic process"/>
    <property type="evidence" value="ECO:0007669"/>
    <property type="project" value="TreeGrafter"/>
</dbReference>
<dbReference type="OrthoDB" id="371997at2157"/>
<keyword evidence="5 11" id="KW-0418">Kinase</keyword>
<dbReference type="eggNOG" id="arCOG00067">
    <property type="taxonomic scope" value="Archaea"/>
</dbReference>
<dbReference type="GeneID" id="8383107"/>
<evidence type="ECO:0000259" key="10">
    <source>
        <dbReference type="Pfam" id="PF13793"/>
    </source>
</evidence>
<evidence type="ECO:0000256" key="7">
    <source>
        <dbReference type="ARBA" id="ARBA00049535"/>
    </source>
</evidence>
<evidence type="ECO:0000259" key="9">
    <source>
        <dbReference type="Pfam" id="PF00156"/>
    </source>
</evidence>
<evidence type="ECO:0000313" key="11">
    <source>
        <dbReference type="EMBL" id="ACV11019.1"/>
    </source>
</evidence>
<protein>
    <recommendedName>
        <fullName evidence="1">ribose-phosphate diphosphokinase</fullName>
        <ecNumber evidence="1">2.7.6.1</ecNumber>
    </recommendedName>
</protein>
<keyword evidence="6" id="KW-0067">ATP-binding</keyword>
<dbReference type="Gene3D" id="3.40.50.2020">
    <property type="match status" value="2"/>
</dbReference>
<dbReference type="GO" id="GO:0005737">
    <property type="term" value="C:cytoplasm"/>
    <property type="evidence" value="ECO:0007669"/>
    <property type="project" value="TreeGrafter"/>
</dbReference>
<keyword evidence="12" id="KW-1185">Reference proteome</keyword>
<dbReference type="Proteomes" id="UP000002071">
    <property type="component" value="Chromosome"/>
</dbReference>
<evidence type="ECO:0000256" key="2">
    <source>
        <dbReference type="ARBA" id="ARBA00022679"/>
    </source>
</evidence>
<accession>C7NUC2</accession>
<dbReference type="EC" id="2.7.6.1" evidence="1"/>
<comment type="similarity">
    <text evidence="8">Belongs to the ribose-phosphate pyrophosphokinase family.</text>
</comment>
<dbReference type="RefSeq" id="WP_015788596.1">
    <property type="nucleotide sequence ID" value="NC_013158.1"/>
</dbReference>
<dbReference type="CDD" id="cd06223">
    <property type="entry name" value="PRTases_typeI"/>
    <property type="match status" value="1"/>
</dbReference>
<feature type="domain" description="Phosphoribosyltransferase" evidence="9">
    <location>
        <begin position="148"/>
        <end position="237"/>
    </location>
</feature>
<dbReference type="GO" id="GO:0005524">
    <property type="term" value="F:ATP binding"/>
    <property type="evidence" value="ECO:0007669"/>
    <property type="project" value="UniProtKB-KW"/>
</dbReference>
<dbReference type="InterPro" id="IPR005946">
    <property type="entry name" value="Rib-P_diPkinase"/>
</dbReference>
<dbReference type="SMART" id="SM01400">
    <property type="entry name" value="Pribosyltran_N"/>
    <property type="match status" value="1"/>
</dbReference>
<dbReference type="InterPro" id="IPR029057">
    <property type="entry name" value="PRTase-like"/>
</dbReference>
<evidence type="ECO:0000256" key="4">
    <source>
        <dbReference type="ARBA" id="ARBA00022741"/>
    </source>
</evidence>
<name>C7NUC2_HALUD</name>
<dbReference type="PANTHER" id="PTHR10210">
    <property type="entry name" value="RIBOSE-PHOSPHATE DIPHOSPHOKINASE FAMILY MEMBER"/>
    <property type="match status" value="1"/>
</dbReference>
<dbReference type="GO" id="GO:0004749">
    <property type="term" value="F:ribose phosphate diphosphokinase activity"/>
    <property type="evidence" value="ECO:0007669"/>
    <property type="project" value="UniProtKB-EC"/>
</dbReference>
<reference evidence="11 12" key="1">
    <citation type="journal article" date="2009" name="Stand. Genomic Sci.">
        <title>Complete genome sequence of Halorhabdus utahensis type strain (AX-2).</title>
        <authorList>
            <person name="Anderson I."/>
            <person name="Tindall B.J."/>
            <person name="Pomrenke H."/>
            <person name="Goker M."/>
            <person name="Lapidus A."/>
            <person name="Nolan M."/>
            <person name="Copeland A."/>
            <person name="Glavina Del Rio T."/>
            <person name="Chen F."/>
            <person name="Tice H."/>
            <person name="Cheng J.F."/>
            <person name="Lucas S."/>
            <person name="Chertkov O."/>
            <person name="Bruce D."/>
            <person name="Brettin T."/>
            <person name="Detter J.C."/>
            <person name="Han C."/>
            <person name="Goodwin L."/>
            <person name="Land M."/>
            <person name="Hauser L."/>
            <person name="Chang Y.J."/>
            <person name="Jeffries C.D."/>
            <person name="Pitluck S."/>
            <person name="Pati A."/>
            <person name="Mavromatis K."/>
            <person name="Ivanova N."/>
            <person name="Ovchinnikova G."/>
            <person name="Chen A."/>
            <person name="Palaniappan K."/>
            <person name="Chain P."/>
            <person name="Rohde M."/>
            <person name="Bristow J."/>
            <person name="Eisen J.A."/>
            <person name="Markowitz V."/>
            <person name="Hugenholtz P."/>
            <person name="Kyrpides N.C."/>
            <person name="Klenk H.P."/>
        </authorList>
    </citation>
    <scope>NUCLEOTIDE SEQUENCE [LARGE SCALE GENOMIC DNA]</scope>
    <source>
        <strain evidence="12">DSM 12940 / JCM 11049 / AX-2</strain>
    </source>
</reference>
<proteinExistence type="inferred from homology"/>
<dbReference type="KEGG" id="hut:Huta_0834"/>
<feature type="domain" description="Ribose-phosphate pyrophosphokinase N-terminal" evidence="10">
    <location>
        <begin position="7"/>
        <end position="108"/>
    </location>
</feature>
<dbReference type="HOGENOM" id="CLU_033546_2_2_2"/>
<evidence type="ECO:0000256" key="5">
    <source>
        <dbReference type="ARBA" id="ARBA00022777"/>
    </source>
</evidence>
<organism evidence="11 12">
    <name type="scientific">Halorhabdus utahensis (strain DSM 12940 / JCM 11049 / AX-2)</name>
    <dbReference type="NCBI Taxonomy" id="519442"/>
    <lineage>
        <taxon>Archaea</taxon>
        <taxon>Methanobacteriati</taxon>
        <taxon>Methanobacteriota</taxon>
        <taxon>Stenosarchaea group</taxon>
        <taxon>Halobacteria</taxon>
        <taxon>Halobacteriales</taxon>
        <taxon>Haloarculaceae</taxon>
        <taxon>Halorhabdus</taxon>
    </lineage>
</organism>
<evidence type="ECO:0000313" key="12">
    <source>
        <dbReference type="Proteomes" id="UP000002071"/>
    </source>
</evidence>
<gene>
    <name evidence="11" type="ordered locus">Huta_0834</name>
</gene>
<dbReference type="InterPro" id="IPR000836">
    <property type="entry name" value="PRTase_dom"/>
</dbReference>
<evidence type="ECO:0000256" key="1">
    <source>
        <dbReference type="ARBA" id="ARBA00013247"/>
    </source>
</evidence>
<dbReference type="InterPro" id="IPR029099">
    <property type="entry name" value="Pribosyltran_N"/>
</dbReference>
<keyword evidence="4" id="KW-0547">Nucleotide-binding</keyword>
<dbReference type="Pfam" id="PF13793">
    <property type="entry name" value="Pribosyltran_N"/>
    <property type="match status" value="1"/>
</dbReference>
<dbReference type="SUPFAM" id="SSF53271">
    <property type="entry name" value="PRTase-like"/>
    <property type="match status" value="1"/>
</dbReference>
<keyword evidence="3 8" id="KW-0545">Nucleotide biosynthesis</keyword>
<dbReference type="Pfam" id="PF00156">
    <property type="entry name" value="Pribosyltran"/>
    <property type="match status" value="1"/>
</dbReference>
<dbReference type="GO" id="GO:0016301">
    <property type="term" value="F:kinase activity"/>
    <property type="evidence" value="ECO:0007669"/>
    <property type="project" value="UniProtKB-KW"/>
</dbReference>
<dbReference type="GO" id="GO:0000287">
    <property type="term" value="F:magnesium ion binding"/>
    <property type="evidence" value="ECO:0007669"/>
    <property type="project" value="InterPro"/>
</dbReference>
<dbReference type="AlphaFoldDB" id="C7NUC2"/>
<dbReference type="NCBIfam" id="TIGR01251">
    <property type="entry name" value="ribP_PPkin"/>
    <property type="match status" value="1"/>
</dbReference>
<evidence type="ECO:0000256" key="3">
    <source>
        <dbReference type="ARBA" id="ARBA00022727"/>
    </source>
</evidence>
<evidence type="ECO:0000256" key="6">
    <source>
        <dbReference type="ARBA" id="ARBA00022840"/>
    </source>
</evidence>
<sequence length="280" mass="30195">MITGTSTAQPIAMEVSNILGEPLVELAFDGSVEAAEDVTVGDDERVVIVGSTTSSQAHLELLELQERAVQRDPDEIVTVIGYMGYSRQDKLFNPGEAVSVRAIAKALSPSTDRVYSVNPHNVSVLDYFDVPAEPIDAAPQLAEPLPDDLSDPVFLGPDEDAVWLAESVQETYGEGHVDNFEKIRHSATEVEMSADDKDFTDRDVVLVDDMIATGGTMSEAVRLISKQDTNHVYVSCVHPLLVDNALSKLARAGVKSLYATDTIDRSISRVSAAPPIADVL</sequence>
<keyword evidence="2 11" id="KW-0808">Transferase</keyword>
<comment type="catalytic activity">
    <reaction evidence="7">
        <text>D-ribose 5-phosphate + ATP = 5-phospho-alpha-D-ribose 1-diphosphate + AMP + H(+)</text>
        <dbReference type="Rhea" id="RHEA:15609"/>
        <dbReference type="ChEBI" id="CHEBI:15378"/>
        <dbReference type="ChEBI" id="CHEBI:30616"/>
        <dbReference type="ChEBI" id="CHEBI:58017"/>
        <dbReference type="ChEBI" id="CHEBI:78346"/>
        <dbReference type="ChEBI" id="CHEBI:456215"/>
        <dbReference type="EC" id="2.7.6.1"/>
    </reaction>
</comment>
<dbReference type="EMBL" id="CP001687">
    <property type="protein sequence ID" value="ACV11019.1"/>
    <property type="molecule type" value="Genomic_DNA"/>
</dbReference>
<dbReference type="GO" id="GO:0006015">
    <property type="term" value="P:5-phosphoribose 1-diphosphate biosynthetic process"/>
    <property type="evidence" value="ECO:0007669"/>
    <property type="project" value="TreeGrafter"/>
</dbReference>
<dbReference type="STRING" id="519442.Huta_0834"/>
<dbReference type="PANTHER" id="PTHR10210:SF32">
    <property type="entry name" value="RIBOSE-PHOSPHATE PYROPHOSPHOKINASE 2"/>
    <property type="match status" value="1"/>
</dbReference>
<dbReference type="GO" id="GO:0002189">
    <property type="term" value="C:ribose phosphate diphosphokinase complex"/>
    <property type="evidence" value="ECO:0007669"/>
    <property type="project" value="TreeGrafter"/>
</dbReference>